<comment type="caution">
    <text evidence="1">The sequence shown here is derived from an EMBL/GenBank/DDBJ whole genome shotgun (WGS) entry which is preliminary data.</text>
</comment>
<evidence type="ECO:0000313" key="1">
    <source>
        <dbReference type="EMBL" id="KAK9082402.1"/>
    </source>
</evidence>
<name>A0AAP0E055_9MAGN</name>
<sequence length="56" mass="6334">MASTSRAIIESVLYLETLFFHQPRMSKSPFCFSHPSSKYISISDLFVVFASSSKNL</sequence>
<dbReference type="Proteomes" id="UP001420932">
    <property type="component" value="Unassembled WGS sequence"/>
</dbReference>
<accession>A0AAP0E055</accession>
<keyword evidence="2" id="KW-1185">Reference proteome</keyword>
<organism evidence="1 2">
    <name type="scientific">Stephania yunnanensis</name>
    <dbReference type="NCBI Taxonomy" id="152371"/>
    <lineage>
        <taxon>Eukaryota</taxon>
        <taxon>Viridiplantae</taxon>
        <taxon>Streptophyta</taxon>
        <taxon>Embryophyta</taxon>
        <taxon>Tracheophyta</taxon>
        <taxon>Spermatophyta</taxon>
        <taxon>Magnoliopsida</taxon>
        <taxon>Ranunculales</taxon>
        <taxon>Menispermaceae</taxon>
        <taxon>Menispermoideae</taxon>
        <taxon>Cissampelideae</taxon>
        <taxon>Stephania</taxon>
    </lineage>
</organism>
<proteinExistence type="predicted"/>
<reference evidence="1 2" key="1">
    <citation type="submission" date="2024-01" db="EMBL/GenBank/DDBJ databases">
        <title>Genome assemblies of Stephania.</title>
        <authorList>
            <person name="Yang L."/>
        </authorList>
    </citation>
    <scope>NUCLEOTIDE SEQUENCE [LARGE SCALE GENOMIC DNA]</scope>
    <source>
        <strain evidence="1">YNDBR</strain>
        <tissue evidence="1">Leaf</tissue>
    </source>
</reference>
<gene>
    <name evidence="1" type="ORF">Syun_031281</name>
</gene>
<protein>
    <submittedName>
        <fullName evidence="1">Uncharacterized protein</fullName>
    </submittedName>
</protein>
<dbReference type="EMBL" id="JBBNAF010000026">
    <property type="protein sequence ID" value="KAK9082402.1"/>
    <property type="molecule type" value="Genomic_DNA"/>
</dbReference>
<evidence type="ECO:0000313" key="2">
    <source>
        <dbReference type="Proteomes" id="UP001420932"/>
    </source>
</evidence>
<dbReference type="AlphaFoldDB" id="A0AAP0E055"/>